<dbReference type="Pfam" id="PF00005">
    <property type="entry name" value="ABC_tran"/>
    <property type="match status" value="1"/>
</dbReference>
<feature type="domain" description="ABC transporter" evidence="9">
    <location>
        <begin position="1"/>
        <end position="259"/>
    </location>
</feature>
<dbReference type="InterPro" id="IPR013563">
    <property type="entry name" value="Oligopep_ABC_C"/>
</dbReference>
<dbReference type="GO" id="GO:0005886">
    <property type="term" value="C:plasma membrane"/>
    <property type="evidence" value="ECO:0007669"/>
    <property type="project" value="UniProtKB-SubCell"/>
</dbReference>
<evidence type="ECO:0000256" key="1">
    <source>
        <dbReference type="ARBA" id="ARBA00004417"/>
    </source>
</evidence>
<dbReference type="PROSITE" id="PS50893">
    <property type="entry name" value="ABC_TRANSPORTER_2"/>
    <property type="match status" value="1"/>
</dbReference>
<dbReference type="SUPFAM" id="SSF52540">
    <property type="entry name" value="P-loop containing nucleoside triphosphate hydrolases"/>
    <property type="match status" value="1"/>
</dbReference>
<dbReference type="PANTHER" id="PTHR43297">
    <property type="entry name" value="OLIGOPEPTIDE TRANSPORT ATP-BINDING PROTEIN APPD"/>
    <property type="match status" value="1"/>
</dbReference>
<dbReference type="PANTHER" id="PTHR43297:SF4">
    <property type="entry name" value="PUTRESCINE EXPORT SYSTEM ATP-BINDING PROTEIN SAPD"/>
    <property type="match status" value="1"/>
</dbReference>
<comment type="similarity">
    <text evidence="2">Belongs to the ABC transporter superfamily.</text>
</comment>
<evidence type="ECO:0000256" key="5">
    <source>
        <dbReference type="ARBA" id="ARBA00022519"/>
    </source>
</evidence>
<accession>A0A1I1MLT2</accession>
<keyword evidence="5" id="KW-0997">Cell inner membrane</keyword>
<dbReference type="FunFam" id="3.40.50.300:FF:000016">
    <property type="entry name" value="Oligopeptide ABC transporter ATP-binding component"/>
    <property type="match status" value="1"/>
</dbReference>
<evidence type="ECO:0000259" key="9">
    <source>
        <dbReference type="PROSITE" id="PS50893"/>
    </source>
</evidence>
<dbReference type="RefSeq" id="WP_091984890.1">
    <property type="nucleotide sequence ID" value="NZ_FOLO01000020.1"/>
</dbReference>
<comment type="subcellular location">
    <subcellularLocation>
        <location evidence="1">Cell inner membrane</location>
        <topology evidence="1">Peripheral membrane protein</topology>
    </subcellularLocation>
</comment>
<dbReference type="STRING" id="1123010.SAMN02745724_02758"/>
<sequence length="340" mass="38284">MQLLDIRNLTIELETPDGIIRAVDKVSLSLKEGEVHALVGESGSGKSLIAKAIVGVLNSRWHITADRMHWQGIDLMRLSPEKRRKIIGQEIAMIYQDPSSCLDPTAKIADQIAESIPKKNLKGYFWQKKKQKKERSIALLHKVGIRDHTKILHSYPHELSDGICQKVMIAMAIARSPKLLIADEPTTALESTTQAQVFRLLKSLNLLKNMSILMISHELEELSSWTHGLHVLYCGQMVEAGPTKKIYKSPYHPYTSALLKSLPDYNKGLKHKHEIYALKGTIPTLQHLPIGCRLGPRCPQAQRDCVKTPKLNTQHERSYACHFPLINIETNKGNSKCSPF</sequence>
<organism evidence="10 11">
    <name type="scientific">Pseudoalteromonas denitrificans DSM 6059</name>
    <dbReference type="NCBI Taxonomy" id="1123010"/>
    <lineage>
        <taxon>Bacteria</taxon>
        <taxon>Pseudomonadati</taxon>
        <taxon>Pseudomonadota</taxon>
        <taxon>Gammaproteobacteria</taxon>
        <taxon>Alteromonadales</taxon>
        <taxon>Pseudoalteromonadaceae</taxon>
        <taxon>Pseudoalteromonas</taxon>
    </lineage>
</organism>
<dbReference type="EMBL" id="FOLO01000020">
    <property type="protein sequence ID" value="SFC86474.1"/>
    <property type="molecule type" value="Genomic_DNA"/>
</dbReference>
<evidence type="ECO:0000256" key="2">
    <source>
        <dbReference type="ARBA" id="ARBA00005417"/>
    </source>
</evidence>
<dbReference type="GO" id="GO:0016887">
    <property type="term" value="F:ATP hydrolysis activity"/>
    <property type="evidence" value="ECO:0007669"/>
    <property type="project" value="InterPro"/>
</dbReference>
<dbReference type="SMART" id="SM00382">
    <property type="entry name" value="AAA"/>
    <property type="match status" value="1"/>
</dbReference>
<keyword evidence="3" id="KW-0813">Transport</keyword>
<dbReference type="InterPro" id="IPR003593">
    <property type="entry name" value="AAA+_ATPase"/>
</dbReference>
<evidence type="ECO:0000256" key="6">
    <source>
        <dbReference type="ARBA" id="ARBA00022741"/>
    </source>
</evidence>
<name>A0A1I1MLT2_9GAMM</name>
<evidence type="ECO:0000256" key="8">
    <source>
        <dbReference type="ARBA" id="ARBA00023136"/>
    </source>
</evidence>
<keyword evidence="11" id="KW-1185">Reference proteome</keyword>
<keyword evidence="7 10" id="KW-0067">ATP-binding</keyword>
<evidence type="ECO:0000256" key="7">
    <source>
        <dbReference type="ARBA" id="ARBA00022840"/>
    </source>
</evidence>
<dbReference type="Pfam" id="PF08352">
    <property type="entry name" value="oligo_HPY"/>
    <property type="match status" value="1"/>
</dbReference>
<proteinExistence type="inferred from homology"/>
<evidence type="ECO:0000313" key="10">
    <source>
        <dbReference type="EMBL" id="SFC86474.1"/>
    </source>
</evidence>
<dbReference type="OrthoDB" id="9784450at2"/>
<dbReference type="Proteomes" id="UP000198862">
    <property type="component" value="Unassembled WGS sequence"/>
</dbReference>
<dbReference type="GO" id="GO:0055085">
    <property type="term" value="P:transmembrane transport"/>
    <property type="evidence" value="ECO:0007669"/>
    <property type="project" value="UniProtKB-ARBA"/>
</dbReference>
<evidence type="ECO:0000313" key="11">
    <source>
        <dbReference type="Proteomes" id="UP000198862"/>
    </source>
</evidence>
<dbReference type="CDD" id="cd03257">
    <property type="entry name" value="ABC_NikE_OppD_transporters"/>
    <property type="match status" value="1"/>
</dbReference>
<dbReference type="GO" id="GO:0005524">
    <property type="term" value="F:ATP binding"/>
    <property type="evidence" value="ECO:0007669"/>
    <property type="project" value="UniProtKB-KW"/>
</dbReference>
<reference evidence="10 11" key="1">
    <citation type="submission" date="2016-10" db="EMBL/GenBank/DDBJ databases">
        <authorList>
            <person name="de Groot N.N."/>
        </authorList>
    </citation>
    <scope>NUCLEOTIDE SEQUENCE [LARGE SCALE GENOMIC DNA]</scope>
    <source>
        <strain evidence="10 11">DSM 6059</strain>
    </source>
</reference>
<evidence type="ECO:0000256" key="3">
    <source>
        <dbReference type="ARBA" id="ARBA00022448"/>
    </source>
</evidence>
<dbReference type="GO" id="GO:0015833">
    <property type="term" value="P:peptide transport"/>
    <property type="evidence" value="ECO:0007669"/>
    <property type="project" value="InterPro"/>
</dbReference>
<protein>
    <submittedName>
        <fullName evidence="10">Cationic peptide transport system ATP-binding protein</fullName>
    </submittedName>
</protein>
<dbReference type="InterPro" id="IPR027417">
    <property type="entry name" value="P-loop_NTPase"/>
</dbReference>
<dbReference type="InterPro" id="IPR003439">
    <property type="entry name" value="ABC_transporter-like_ATP-bd"/>
</dbReference>
<gene>
    <name evidence="10" type="ORF">SAMN02745724_02758</name>
</gene>
<dbReference type="Gene3D" id="3.40.50.300">
    <property type="entry name" value="P-loop containing nucleotide triphosphate hydrolases"/>
    <property type="match status" value="1"/>
</dbReference>
<keyword evidence="4" id="KW-1003">Cell membrane</keyword>
<evidence type="ECO:0000256" key="4">
    <source>
        <dbReference type="ARBA" id="ARBA00022475"/>
    </source>
</evidence>
<dbReference type="NCBIfam" id="TIGR01727">
    <property type="entry name" value="oligo_HPY"/>
    <property type="match status" value="1"/>
</dbReference>
<dbReference type="AlphaFoldDB" id="A0A1I1MLT2"/>
<dbReference type="InterPro" id="IPR050388">
    <property type="entry name" value="ABC_Ni/Peptide_Import"/>
</dbReference>
<keyword evidence="6" id="KW-0547">Nucleotide-binding</keyword>
<keyword evidence="8" id="KW-0472">Membrane</keyword>